<name>A0A8E0S4T7_9TREM</name>
<protein>
    <submittedName>
        <fullName evidence="1">Uncharacterized protein</fullName>
    </submittedName>
</protein>
<dbReference type="EMBL" id="LUCM01002045">
    <property type="protein sequence ID" value="KAA0197943.1"/>
    <property type="molecule type" value="Genomic_DNA"/>
</dbReference>
<evidence type="ECO:0000313" key="2">
    <source>
        <dbReference type="Proteomes" id="UP000728185"/>
    </source>
</evidence>
<dbReference type="PANTHER" id="PTHR16078">
    <property type="entry name" value="COILED-COIL DOMAIN-CONTAINING PROTEIN 87"/>
    <property type="match status" value="1"/>
</dbReference>
<dbReference type="OrthoDB" id="67750at2759"/>
<dbReference type="PANTHER" id="PTHR16078:SF1">
    <property type="entry name" value="COILED-COIL DOMAIN-CONTAINING PROTEIN 87"/>
    <property type="match status" value="1"/>
</dbReference>
<dbReference type="Proteomes" id="UP000728185">
    <property type="component" value="Unassembled WGS sequence"/>
</dbReference>
<dbReference type="AlphaFoldDB" id="A0A8E0S4T7"/>
<evidence type="ECO:0000313" key="1">
    <source>
        <dbReference type="EMBL" id="KAA0197943.1"/>
    </source>
</evidence>
<dbReference type="InterPro" id="IPR037383">
    <property type="entry name" value="CCDC87"/>
</dbReference>
<comment type="caution">
    <text evidence="1">The sequence shown here is derived from an EMBL/GenBank/DDBJ whole genome shotgun (WGS) entry which is preliminary data.</text>
</comment>
<gene>
    <name evidence="1" type="ORF">FBUS_06785</name>
</gene>
<sequence length="522" mass="60585">MILTLSGLKEYILQPIIRKLKLSEESKLVGLKLFFPLIHVHICCPLGILRKFQEDLNLLDRLDADPLVERSKQPSTLSAFVHGEYVMTPDVRPSDRRLTSDFVMEPMGPIWNILSDEIDESILKILDVNYQLPSNELDFYRELLKTCSNEHLNLKTDNSRTHCSGALEMLPLVKYARLHSNILMQKSVSKRKTPAVNKWLPVNKERNQGFSLQNDEAFMKVLDDFVMPESALDSVFADEIQLWKKKEVAVQKDEKDLFIEQIKEQLEKERKLFYERGKQLRKDTFRASLQHDEGQWNPKIMFPGGLISLGHVESHEMDEGEETICLLEKQVELLQKSQCCIRYSGQKQESKTQTGFRAIQTRLQDAWNRLQIPESQRMELLAQLCLTADNRYEMVTLSQSTWKFVQLWEQAAEDVTQREAMLIQEACAEIRIIDPTLYGKSDAIVEQATVAEQRAAIQKRFLALNERLNETAGALNREYSSVLAFRGKPYLDKMEHDRSDLQYHIQLFRATVQARSQPMHRK</sequence>
<reference evidence="1" key="1">
    <citation type="submission" date="2019-05" db="EMBL/GenBank/DDBJ databases">
        <title>Annotation for the trematode Fasciolopsis buski.</title>
        <authorList>
            <person name="Choi Y.-J."/>
        </authorList>
    </citation>
    <scope>NUCLEOTIDE SEQUENCE</scope>
    <source>
        <strain evidence="1">HT</strain>
        <tissue evidence="1">Whole worm</tissue>
    </source>
</reference>
<organism evidence="1 2">
    <name type="scientific">Fasciolopsis buskii</name>
    <dbReference type="NCBI Taxonomy" id="27845"/>
    <lineage>
        <taxon>Eukaryota</taxon>
        <taxon>Metazoa</taxon>
        <taxon>Spiralia</taxon>
        <taxon>Lophotrochozoa</taxon>
        <taxon>Platyhelminthes</taxon>
        <taxon>Trematoda</taxon>
        <taxon>Digenea</taxon>
        <taxon>Plagiorchiida</taxon>
        <taxon>Echinostomata</taxon>
        <taxon>Echinostomatoidea</taxon>
        <taxon>Fasciolidae</taxon>
        <taxon>Fasciolopsis</taxon>
    </lineage>
</organism>
<keyword evidence="2" id="KW-1185">Reference proteome</keyword>
<accession>A0A8E0S4T7</accession>
<proteinExistence type="predicted"/>